<dbReference type="EMBL" id="VUMB01000013">
    <property type="protein sequence ID" value="MSS40221.1"/>
    <property type="molecule type" value="Genomic_DNA"/>
</dbReference>
<organism evidence="1 2">
    <name type="scientific">Clostridium scindens (strain JCM 10418 / VPI 12708)</name>
    <dbReference type="NCBI Taxonomy" id="29347"/>
    <lineage>
        <taxon>Bacteria</taxon>
        <taxon>Bacillati</taxon>
        <taxon>Bacillota</taxon>
        <taxon>Clostridia</taxon>
        <taxon>Lachnospirales</taxon>
        <taxon>Lachnospiraceae</taxon>
    </lineage>
</organism>
<reference evidence="1 2" key="1">
    <citation type="submission" date="2019-08" db="EMBL/GenBank/DDBJ databases">
        <title>In-depth cultivation of the pig gut microbiome towards novel bacterial diversity and tailored functional studies.</title>
        <authorList>
            <person name="Wylensek D."/>
            <person name="Hitch T.C.A."/>
            <person name="Clavel T."/>
        </authorList>
    </citation>
    <scope>NUCLEOTIDE SEQUENCE [LARGE SCALE GENOMIC DNA]</scope>
    <source>
        <strain evidence="1 2">BL-389-WT-3D</strain>
    </source>
</reference>
<name>A0A844FB56_CLOSV</name>
<evidence type="ECO:0000313" key="2">
    <source>
        <dbReference type="Proteomes" id="UP000462363"/>
    </source>
</evidence>
<proteinExistence type="predicted"/>
<dbReference type="Proteomes" id="UP000462363">
    <property type="component" value="Unassembled WGS sequence"/>
</dbReference>
<comment type="caution">
    <text evidence="1">The sequence shown here is derived from an EMBL/GenBank/DDBJ whole genome shotgun (WGS) entry which is preliminary data.</text>
</comment>
<dbReference type="AlphaFoldDB" id="A0A844FB56"/>
<protein>
    <submittedName>
        <fullName evidence="1">DUF3678 domain-containing protein</fullName>
    </submittedName>
</protein>
<sequence length="74" mass="7630">MVRALKYASDCRKLSGIFAIVSAGTGRVITSSSIPSSLQNLTIFLKYASAAGRICPSSQGTLLKVPLSAPSALS</sequence>
<gene>
    <name evidence="1" type="ORF">FYJ37_07635</name>
</gene>
<accession>A0A844FB56</accession>
<evidence type="ECO:0000313" key="1">
    <source>
        <dbReference type="EMBL" id="MSS40221.1"/>
    </source>
</evidence>